<dbReference type="AlphaFoldDB" id="A0A1L8CLY4"/>
<dbReference type="SUPFAM" id="SSF103196">
    <property type="entry name" value="Roadblock/LC7 domain"/>
    <property type="match status" value="1"/>
</dbReference>
<organism evidence="2 3">
    <name type="scientific">Mariprofundus micogutta</name>
    <dbReference type="NCBI Taxonomy" id="1921010"/>
    <lineage>
        <taxon>Bacteria</taxon>
        <taxon>Pseudomonadati</taxon>
        <taxon>Pseudomonadota</taxon>
        <taxon>Candidatius Mariprofundia</taxon>
        <taxon>Mariprofundales</taxon>
        <taxon>Mariprofundaceae</taxon>
        <taxon>Mariprofundus</taxon>
    </lineage>
</organism>
<dbReference type="SMART" id="SM00960">
    <property type="entry name" value="Robl_LC7"/>
    <property type="match status" value="1"/>
</dbReference>
<keyword evidence="3" id="KW-1185">Reference proteome</keyword>
<dbReference type="Proteomes" id="UP000231632">
    <property type="component" value="Unassembled WGS sequence"/>
</dbReference>
<dbReference type="Pfam" id="PF03259">
    <property type="entry name" value="Robl_LC7"/>
    <property type="match status" value="1"/>
</dbReference>
<name>A0A1L8CLY4_9PROT</name>
<gene>
    <name evidence="2" type="ORF">MMIC_P0817</name>
</gene>
<dbReference type="RefSeq" id="WP_072659188.1">
    <property type="nucleotide sequence ID" value="NZ_BDFD01000005.1"/>
</dbReference>
<proteinExistence type="predicted"/>
<dbReference type="STRING" id="1921010.MMIC_P0817"/>
<reference evidence="2 3" key="1">
    <citation type="journal article" date="2017" name="Arch. Microbiol.">
        <title>Mariprofundus micogutta sp. nov., a novel iron-oxidizing zetaproteobacterium isolated from a deep-sea hydrothermal field at the Bayonnaise knoll of the Izu-Ogasawara arc, and a description of Mariprofundales ord. nov. and Zetaproteobacteria classis nov.</title>
        <authorList>
            <person name="Makita H."/>
            <person name="Tanaka E."/>
            <person name="Mitsunobu S."/>
            <person name="Miyazaki M."/>
            <person name="Nunoura T."/>
            <person name="Uematsu K."/>
            <person name="Takaki Y."/>
            <person name="Nishi S."/>
            <person name="Shimamura S."/>
            <person name="Takai K."/>
        </authorList>
    </citation>
    <scope>NUCLEOTIDE SEQUENCE [LARGE SCALE GENOMIC DNA]</scope>
    <source>
        <strain evidence="2 3">ET2</strain>
    </source>
</reference>
<evidence type="ECO:0000313" key="2">
    <source>
        <dbReference type="EMBL" id="GAV19859.1"/>
    </source>
</evidence>
<sequence>MATKQERINAVLDELKMATSDIQGSGVISPDGMMIANKLDGDQGDAAAAMGAALASLAKRVTDTLKVGDFQEVNIRGANAGILLFDIEHRASLIVKVSQGANLGLVFLEARQAQSQLGQIL</sequence>
<comment type="caution">
    <text evidence="2">The sequence shown here is derived from an EMBL/GenBank/DDBJ whole genome shotgun (WGS) entry which is preliminary data.</text>
</comment>
<evidence type="ECO:0000259" key="1">
    <source>
        <dbReference type="SMART" id="SM00960"/>
    </source>
</evidence>
<accession>A0A1L8CLY4</accession>
<dbReference type="Gene3D" id="3.30.450.30">
    <property type="entry name" value="Dynein light chain 2a, cytoplasmic"/>
    <property type="match status" value="1"/>
</dbReference>
<dbReference type="InterPro" id="IPR004942">
    <property type="entry name" value="Roadblock/LAMTOR2_dom"/>
</dbReference>
<feature type="domain" description="Roadblock/LAMTOR2" evidence="1">
    <location>
        <begin position="8"/>
        <end position="97"/>
    </location>
</feature>
<protein>
    <submittedName>
        <fullName evidence="2">Roadblock/LC7 domain protein</fullName>
    </submittedName>
</protein>
<dbReference type="EMBL" id="BDFD01000005">
    <property type="protein sequence ID" value="GAV19859.1"/>
    <property type="molecule type" value="Genomic_DNA"/>
</dbReference>
<dbReference type="OrthoDB" id="5298426at2"/>
<evidence type="ECO:0000313" key="3">
    <source>
        <dbReference type="Proteomes" id="UP000231632"/>
    </source>
</evidence>